<evidence type="ECO:0000256" key="4">
    <source>
        <dbReference type="ARBA" id="ARBA00022598"/>
    </source>
</evidence>
<evidence type="ECO:0000256" key="5">
    <source>
        <dbReference type="ARBA" id="ARBA00022741"/>
    </source>
</evidence>
<evidence type="ECO:0000256" key="1">
    <source>
        <dbReference type="ARBA" id="ARBA00004496"/>
    </source>
</evidence>
<keyword evidence="3 10" id="KW-0963">Cytoplasm</keyword>
<evidence type="ECO:0000259" key="12">
    <source>
        <dbReference type="PROSITE" id="PS50975"/>
    </source>
</evidence>
<keyword evidence="14" id="KW-1185">Reference proteome</keyword>
<evidence type="ECO:0000256" key="9">
    <source>
        <dbReference type="ARBA" id="ARBA00023316"/>
    </source>
</evidence>
<dbReference type="Proteomes" id="UP001438008">
    <property type="component" value="Unassembled WGS sequence"/>
</dbReference>
<dbReference type="GO" id="GO:0008716">
    <property type="term" value="F:D-alanine-D-alanine ligase activity"/>
    <property type="evidence" value="ECO:0007669"/>
    <property type="project" value="UniProtKB-EC"/>
</dbReference>
<dbReference type="PROSITE" id="PS00843">
    <property type="entry name" value="DALA_DALA_LIGASE_1"/>
    <property type="match status" value="1"/>
</dbReference>
<protein>
    <recommendedName>
        <fullName evidence="10">D-alanine--D-alanine ligase</fullName>
        <ecNumber evidence="10">6.3.2.4</ecNumber>
    </recommendedName>
    <alternativeName>
        <fullName evidence="10">D-Ala-D-Ala ligase</fullName>
    </alternativeName>
    <alternativeName>
        <fullName evidence="10">D-alanylalanine synthetase</fullName>
    </alternativeName>
</protein>
<comment type="caution">
    <text evidence="13">The sequence shown here is derived from an EMBL/GenBank/DDBJ whole genome shotgun (WGS) entry which is preliminary data.</text>
</comment>
<evidence type="ECO:0000256" key="10">
    <source>
        <dbReference type="HAMAP-Rule" id="MF_00047"/>
    </source>
</evidence>
<evidence type="ECO:0000256" key="7">
    <source>
        <dbReference type="ARBA" id="ARBA00022960"/>
    </source>
</evidence>
<keyword evidence="5 11" id="KW-0547">Nucleotide-binding</keyword>
<dbReference type="InterPro" id="IPR000291">
    <property type="entry name" value="D-Ala_lig_Van_CS"/>
</dbReference>
<dbReference type="SMART" id="SM01209">
    <property type="entry name" value="GARS_A"/>
    <property type="match status" value="1"/>
</dbReference>
<dbReference type="PANTHER" id="PTHR23132:SF23">
    <property type="entry name" value="D-ALANINE--D-ALANINE LIGASE B"/>
    <property type="match status" value="1"/>
</dbReference>
<reference evidence="13 14" key="1">
    <citation type="submission" date="2024-03" db="EMBL/GenBank/DDBJ databases">
        <title>Human intestinal bacterial collection.</title>
        <authorList>
            <person name="Pauvert C."/>
            <person name="Hitch T.C.A."/>
            <person name="Clavel T."/>
        </authorList>
    </citation>
    <scope>NUCLEOTIDE SEQUENCE [LARGE SCALE GENOMIC DNA]</scope>
    <source>
        <strain evidence="13 14">CLA-AA-H132</strain>
    </source>
</reference>
<keyword evidence="9 10" id="KW-0961">Cell wall biogenesis/degradation</keyword>
<dbReference type="PROSITE" id="PS00844">
    <property type="entry name" value="DALA_DALA_LIGASE_2"/>
    <property type="match status" value="1"/>
</dbReference>
<dbReference type="Pfam" id="PF07478">
    <property type="entry name" value="Dala_Dala_lig_C"/>
    <property type="match status" value="1"/>
</dbReference>
<organism evidence="13 14">
    <name type="scientific">Laedolimicola intestinihominis</name>
    <dbReference type="NCBI Taxonomy" id="3133166"/>
    <lineage>
        <taxon>Bacteria</taxon>
        <taxon>Bacillati</taxon>
        <taxon>Bacillota</taxon>
        <taxon>Clostridia</taxon>
        <taxon>Lachnospirales</taxon>
        <taxon>Lachnospiraceae</taxon>
        <taxon>Laedolimicola</taxon>
    </lineage>
</organism>
<dbReference type="PIRSF" id="PIRSF039102">
    <property type="entry name" value="Ddl/VanB"/>
    <property type="match status" value="1"/>
</dbReference>
<evidence type="ECO:0000256" key="2">
    <source>
        <dbReference type="ARBA" id="ARBA00010871"/>
    </source>
</evidence>
<comment type="function">
    <text evidence="10">Cell wall formation.</text>
</comment>
<dbReference type="NCBIfam" id="TIGR01205">
    <property type="entry name" value="D_ala_D_alaTIGR"/>
    <property type="match status" value="1"/>
</dbReference>
<proteinExistence type="inferred from homology"/>
<comment type="catalytic activity">
    <reaction evidence="10">
        <text>2 D-alanine + ATP = D-alanyl-D-alanine + ADP + phosphate + H(+)</text>
        <dbReference type="Rhea" id="RHEA:11224"/>
        <dbReference type="ChEBI" id="CHEBI:15378"/>
        <dbReference type="ChEBI" id="CHEBI:30616"/>
        <dbReference type="ChEBI" id="CHEBI:43474"/>
        <dbReference type="ChEBI" id="CHEBI:57416"/>
        <dbReference type="ChEBI" id="CHEBI:57822"/>
        <dbReference type="ChEBI" id="CHEBI:456216"/>
        <dbReference type="EC" id="6.3.2.4"/>
    </reaction>
</comment>
<dbReference type="EMBL" id="JBBMFE010000002">
    <property type="protein sequence ID" value="MEQ2471672.1"/>
    <property type="molecule type" value="Genomic_DNA"/>
</dbReference>
<keyword evidence="4 10" id="KW-0436">Ligase</keyword>
<dbReference type="Pfam" id="PF01820">
    <property type="entry name" value="Dala_Dala_lig_N"/>
    <property type="match status" value="1"/>
</dbReference>
<dbReference type="HAMAP" id="MF_00047">
    <property type="entry name" value="Dala_Dala_lig"/>
    <property type="match status" value="1"/>
</dbReference>
<dbReference type="InterPro" id="IPR013815">
    <property type="entry name" value="ATP_grasp_subdomain_1"/>
</dbReference>
<evidence type="ECO:0000313" key="14">
    <source>
        <dbReference type="Proteomes" id="UP001438008"/>
    </source>
</evidence>
<dbReference type="Gene3D" id="3.40.50.20">
    <property type="match status" value="1"/>
</dbReference>
<dbReference type="InterPro" id="IPR005905">
    <property type="entry name" value="D_ala_D_ala"/>
</dbReference>
<evidence type="ECO:0000313" key="13">
    <source>
        <dbReference type="EMBL" id="MEQ2471672.1"/>
    </source>
</evidence>
<dbReference type="PANTHER" id="PTHR23132">
    <property type="entry name" value="D-ALANINE--D-ALANINE LIGASE"/>
    <property type="match status" value="1"/>
</dbReference>
<evidence type="ECO:0000256" key="3">
    <source>
        <dbReference type="ARBA" id="ARBA00022490"/>
    </source>
</evidence>
<dbReference type="SUPFAM" id="SSF56059">
    <property type="entry name" value="Glutathione synthetase ATP-binding domain-like"/>
    <property type="match status" value="1"/>
</dbReference>
<evidence type="ECO:0000256" key="8">
    <source>
        <dbReference type="ARBA" id="ARBA00022984"/>
    </source>
</evidence>
<dbReference type="Gene3D" id="3.30.470.20">
    <property type="entry name" value="ATP-grasp fold, B domain"/>
    <property type="match status" value="1"/>
</dbReference>
<keyword evidence="8 10" id="KW-0573">Peptidoglycan synthesis</keyword>
<evidence type="ECO:0000256" key="11">
    <source>
        <dbReference type="PROSITE-ProRule" id="PRU00409"/>
    </source>
</evidence>
<keyword evidence="6 11" id="KW-0067">ATP-binding</keyword>
<dbReference type="SUPFAM" id="SSF52440">
    <property type="entry name" value="PreATP-grasp domain"/>
    <property type="match status" value="1"/>
</dbReference>
<feature type="domain" description="ATP-grasp" evidence="12">
    <location>
        <begin position="147"/>
        <end position="341"/>
    </location>
</feature>
<comment type="pathway">
    <text evidence="10">Cell wall biogenesis; peptidoglycan biosynthesis.</text>
</comment>
<dbReference type="EC" id="6.3.2.4" evidence="10"/>
<dbReference type="InterPro" id="IPR016185">
    <property type="entry name" value="PreATP-grasp_dom_sf"/>
</dbReference>
<comment type="subcellular location">
    <subcellularLocation>
        <location evidence="1 10">Cytoplasm</location>
    </subcellularLocation>
</comment>
<dbReference type="PROSITE" id="PS50975">
    <property type="entry name" value="ATP_GRASP"/>
    <property type="match status" value="1"/>
</dbReference>
<keyword evidence="7 10" id="KW-0133">Cell shape</keyword>
<dbReference type="InterPro" id="IPR011095">
    <property type="entry name" value="Dala_Dala_lig_C"/>
</dbReference>
<dbReference type="NCBIfam" id="NF002378">
    <property type="entry name" value="PRK01372.1"/>
    <property type="match status" value="1"/>
</dbReference>
<name>A0ABV1FE70_9FIRM</name>
<gene>
    <name evidence="10" type="primary">ddl</name>
    <name evidence="13" type="ORF">WMO29_04095</name>
</gene>
<comment type="similarity">
    <text evidence="2 10">Belongs to the D-alanine--D-alanine ligase family.</text>
</comment>
<sequence length="349" mass="38154">MKIVVLAGGTSTERDVSLISGSNIYRALKKKGHDAILVDLYLGYEGDLAINEDIFKANVEWDKDVTAISAEQPDLSHLKELRKDGGKSLFGPNVLALCDMADIVFLGLHGANGEDGRVQATFDLMGIPYTGTDYLSSAIAMDKSLSKQMFRAAGIPTPKGITAKNGQKIDPSTVPYPCMVKTTCGGSSVGTYRVEKPEELQKALDDAYSFGDDVIIEQFVSGREFSVGVVDGKAYPIIEIAPIHGFYDYKNKYQAGSTIETCPADLPKELTQKMQHYAEMVFEALGMRSYARMDFMLDTETLEMYCLEANTLPGMTPTSLLPQEAAALGMSFEDLCEKLIQVSLKNQEV</sequence>
<dbReference type="InterPro" id="IPR011761">
    <property type="entry name" value="ATP-grasp"/>
</dbReference>
<dbReference type="Gene3D" id="3.30.1490.20">
    <property type="entry name" value="ATP-grasp fold, A domain"/>
    <property type="match status" value="1"/>
</dbReference>
<dbReference type="InterPro" id="IPR011127">
    <property type="entry name" value="Dala_Dala_lig_N"/>
</dbReference>
<accession>A0ABV1FE70</accession>
<evidence type="ECO:0000256" key="6">
    <source>
        <dbReference type="ARBA" id="ARBA00022840"/>
    </source>
</evidence>
<dbReference type="RefSeq" id="WP_178038258.1">
    <property type="nucleotide sequence ID" value="NZ_JBBMFE010000002.1"/>
</dbReference>